<keyword evidence="7" id="KW-0812">Transmembrane</keyword>
<keyword evidence="12" id="KW-0472">Membrane</keyword>
<comment type="similarity">
    <text evidence="2">Belongs to the CpsC/CapA family.</text>
</comment>
<reference evidence="17 18" key="1">
    <citation type="submission" date="2018-03" db="EMBL/GenBank/DDBJ databases">
        <title>Genome assembly of novel Miniimonas species PCH200.</title>
        <authorList>
            <person name="Thakur V."/>
            <person name="Kumar V."/>
            <person name="Singh D."/>
        </authorList>
    </citation>
    <scope>NUCLEOTIDE SEQUENCE [LARGE SCALE GENOMIC DNA]</scope>
    <source>
        <strain evidence="17 18">PCH200</strain>
    </source>
</reference>
<feature type="region of interest" description="Disordered" evidence="15">
    <location>
        <begin position="472"/>
        <end position="523"/>
    </location>
</feature>
<keyword evidence="11" id="KW-1133">Transmembrane helix</keyword>
<feature type="compositionally biased region" description="Low complexity" evidence="15">
    <location>
        <begin position="1"/>
        <end position="11"/>
    </location>
</feature>
<evidence type="ECO:0000256" key="2">
    <source>
        <dbReference type="ARBA" id="ARBA00006683"/>
    </source>
</evidence>
<sequence>MTSTSTPGGPTRPLAAPHPGGAPMVLSDHLRIVRRRWMLIASMVLLGTLGAGVATSLVEPEYSSTAQVYVSVQTQDGSTSSLQQGSSFTQNQAAAFADLASSPLVLDPVVSALGLGVTPQSLSGRITATAKANTPLINVTARAADPVRAAELSNAVVASMTEVIPELQRPLDSAVSPVKLTITRSGQVPVVASSPDAVTNLAIGAFVGLAVGLGLAVLRSMLDTRIHGKEDLARLTRSPVLGVVGFDAGLRGGPLVMATDPHGRSAEAIRQVRTNLQFVNPDARPRQIVVTSAVPGEGKSTTAANLALALAEAGGRVLLIDADLRRPSIASMFGLEGAAGLTTLLIGQAEVDDVVQTWGTSSLDVITSGAIPPNPSELLGSGPMTDLLAKLAERYETVVLDAAPLLPVTDGAVLTKLTDGALFVVGAHEARQAQVTSALESLATVDGTVLGVVLNGADVRRSATYEYYDYTTEEQPAPRRPGILGRARAARAARADREAAADREAGAARASTATSSGPSPDAA</sequence>
<evidence type="ECO:0000256" key="12">
    <source>
        <dbReference type="ARBA" id="ARBA00023136"/>
    </source>
</evidence>
<evidence type="ECO:0000256" key="9">
    <source>
        <dbReference type="ARBA" id="ARBA00022777"/>
    </source>
</evidence>
<feature type="domain" description="Polysaccharide chain length determinant N-terminal" evidence="16">
    <location>
        <begin position="30"/>
        <end position="112"/>
    </location>
</feature>
<evidence type="ECO:0000256" key="6">
    <source>
        <dbReference type="ARBA" id="ARBA00022679"/>
    </source>
</evidence>
<dbReference type="FunFam" id="3.40.50.300:FF:000527">
    <property type="entry name" value="Tyrosine-protein kinase etk"/>
    <property type="match status" value="1"/>
</dbReference>
<dbReference type="InterPro" id="IPR003856">
    <property type="entry name" value="LPS_length_determ_N"/>
</dbReference>
<evidence type="ECO:0000256" key="13">
    <source>
        <dbReference type="ARBA" id="ARBA00023137"/>
    </source>
</evidence>
<dbReference type="AlphaFoldDB" id="A0A2U1ZYD2"/>
<comment type="similarity">
    <text evidence="3">Belongs to the CpsD/CapB family.</text>
</comment>
<feature type="compositionally biased region" description="Low complexity" evidence="15">
    <location>
        <begin position="472"/>
        <end position="492"/>
    </location>
</feature>
<keyword evidence="18" id="KW-1185">Reference proteome</keyword>
<dbReference type="GO" id="GO:0042802">
    <property type="term" value="F:identical protein binding"/>
    <property type="evidence" value="ECO:0007669"/>
    <property type="project" value="UniProtKB-ARBA"/>
</dbReference>
<dbReference type="NCBIfam" id="TIGR01007">
    <property type="entry name" value="eps_fam"/>
    <property type="match status" value="1"/>
</dbReference>
<evidence type="ECO:0000256" key="10">
    <source>
        <dbReference type="ARBA" id="ARBA00022840"/>
    </source>
</evidence>
<dbReference type="Proteomes" id="UP000245166">
    <property type="component" value="Unassembled WGS sequence"/>
</dbReference>
<evidence type="ECO:0000256" key="5">
    <source>
        <dbReference type="ARBA" id="ARBA00022475"/>
    </source>
</evidence>
<organism evidence="17 18">
    <name type="scientific">Serinibacter arcticus</name>
    <dbReference type="NCBI Taxonomy" id="1655435"/>
    <lineage>
        <taxon>Bacteria</taxon>
        <taxon>Bacillati</taxon>
        <taxon>Actinomycetota</taxon>
        <taxon>Actinomycetes</taxon>
        <taxon>Micrococcales</taxon>
        <taxon>Beutenbergiaceae</taxon>
        <taxon>Serinibacter</taxon>
    </lineage>
</organism>
<keyword evidence="6" id="KW-0808">Transferase</keyword>
<keyword evidence="10" id="KW-0067">ATP-binding</keyword>
<evidence type="ECO:0000256" key="14">
    <source>
        <dbReference type="ARBA" id="ARBA00051245"/>
    </source>
</evidence>
<keyword evidence="8" id="KW-0547">Nucleotide-binding</keyword>
<evidence type="ECO:0000313" key="17">
    <source>
        <dbReference type="EMBL" id="PWD51933.1"/>
    </source>
</evidence>
<proteinExistence type="inferred from homology"/>
<evidence type="ECO:0000256" key="3">
    <source>
        <dbReference type="ARBA" id="ARBA00007316"/>
    </source>
</evidence>
<gene>
    <name evidence="17" type="ORF">C8046_16055</name>
</gene>
<name>A0A2U1ZYD2_9MICO</name>
<dbReference type="InterPro" id="IPR027417">
    <property type="entry name" value="P-loop_NTPase"/>
</dbReference>
<dbReference type="EMBL" id="PYHR01000002">
    <property type="protein sequence ID" value="PWD51933.1"/>
    <property type="molecule type" value="Genomic_DNA"/>
</dbReference>
<accession>A0A2U1ZYD2</accession>
<dbReference type="Pfam" id="PF02706">
    <property type="entry name" value="Wzz"/>
    <property type="match status" value="1"/>
</dbReference>
<keyword evidence="13" id="KW-0829">Tyrosine-protein kinase</keyword>
<evidence type="ECO:0000256" key="15">
    <source>
        <dbReference type="SAM" id="MobiDB-lite"/>
    </source>
</evidence>
<keyword evidence="9" id="KW-0418">Kinase</keyword>
<comment type="subcellular location">
    <subcellularLocation>
        <location evidence="1">Cell membrane</location>
        <topology evidence="1">Multi-pass membrane protein</topology>
    </subcellularLocation>
</comment>
<dbReference type="Pfam" id="PF10609">
    <property type="entry name" value="ParA"/>
    <property type="match status" value="1"/>
</dbReference>
<dbReference type="GO" id="GO:0005886">
    <property type="term" value="C:plasma membrane"/>
    <property type="evidence" value="ECO:0007669"/>
    <property type="project" value="UniProtKB-SubCell"/>
</dbReference>
<evidence type="ECO:0000313" key="18">
    <source>
        <dbReference type="Proteomes" id="UP000245166"/>
    </source>
</evidence>
<dbReference type="Gene3D" id="3.40.50.300">
    <property type="entry name" value="P-loop containing nucleotide triphosphate hydrolases"/>
    <property type="match status" value="1"/>
</dbReference>
<dbReference type="PANTHER" id="PTHR32309:SF31">
    <property type="entry name" value="CAPSULAR EXOPOLYSACCHARIDE FAMILY"/>
    <property type="match status" value="1"/>
</dbReference>
<evidence type="ECO:0000256" key="4">
    <source>
        <dbReference type="ARBA" id="ARBA00011903"/>
    </source>
</evidence>
<comment type="caution">
    <text evidence="17">The sequence shown here is derived from an EMBL/GenBank/DDBJ whole genome shotgun (WGS) entry which is preliminary data.</text>
</comment>
<dbReference type="GO" id="GO:0004715">
    <property type="term" value="F:non-membrane spanning protein tyrosine kinase activity"/>
    <property type="evidence" value="ECO:0007669"/>
    <property type="project" value="UniProtKB-EC"/>
</dbReference>
<evidence type="ECO:0000256" key="1">
    <source>
        <dbReference type="ARBA" id="ARBA00004651"/>
    </source>
</evidence>
<dbReference type="CDD" id="cd05387">
    <property type="entry name" value="BY-kinase"/>
    <property type="match status" value="1"/>
</dbReference>
<keyword evidence="5" id="KW-1003">Cell membrane</keyword>
<dbReference type="InterPro" id="IPR050445">
    <property type="entry name" value="Bact_polysacc_biosynth/exp"/>
</dbReference>
<dbReference type="EC" id="2.7.10.2" evidence="4"/>
<dbReference type="InterPro" id="IPR033756">
    <property type="entry name" value="YlxH/NBP35"/>
</dbReference>
<feature type="compositionally biased region" description="Low complexity" evidence="15">
    <location>
        <begin position="507"/>
        <end position="523"/>
    </location>
</feature>
<dbReference type="InterPro" id="IPR005702">
    <property type="entry name" value="Wzc-like_C"/>
</dbReference>
<feature type="region of interest" description="Disordered" evidence="15">
    <location>
        <begin position="1"/>
        <end position="21"/>
    </location>
</feature>
<dbReference type="SUPFAM" id="SSF52540">
    <property type="entry name" value="P-loop containing nucleoside triphosphate hydrolases"/>
    <property type="match status" value="1"/>
</dbReference>
<comment type="catalytic activity">
    <reaction evidence="14">
        <text>L-tyrosyl-[protein] + ATP = O-phospho-L-tyrosyl-[protein] + ADP + H(+)</text>
        <dbReference type="Rhea" id="RHEA:10596"/>
        <dbReference type="Rhea" id="RHEA-COMP:10136"/>
        <dbReference type="Rhea" id="RHEA-COMP:20101"/>
        <dbReference type="ChEBI" id="CHEBI:15378"/>
        <dbReference type="ChEBI" id="CHEBI:30616"/>
        <dbReference type="ChEBI" id="CHEBI:46858"/>
        <dbReference type="ChEBI" id="CHEBI:61978"/>
        <dbReference type="ChEBI" id="CHEBI:456216"/>
        <dbReference type="EC" id="2.7.10.2"/>
    </reaction>
</comment>
<evidence type="ECO:0000256" key="11">
    <source>
        <dbReference type="ARBA" id="ARBA00022989"/>
    </source>
</evidence>
<evidence type="ECO:0000256" key="8">
    <source>
        <dbReference type="ARBA" id="ARBA00022741"/>
    </source>
</evidence>
<evidence type="ECO:0000256" key="7">
    <source>
        <dbReference type="ARBA" id="ARBA00022692"/>
    </source>
</evidence>
<feature type="compositionally biased region" description="Basic and acidic residues" evidence="15">
    <location>
        <begin position="493"/>
        <end position="506"/>
    </location>
</feature>
<evidence type="ECO:0000259" key="16">
    <source>
        <dbReference type="Pfam" id="PF02706"/>
    </source>
</evidence>
<protein>
    <recommendedName>
        <fullName evidence="4">non-specific protein-tyrosine kinase</fullName>
        <ecNumber evidence="4">2.7.10.2</ecNumber>
    </recommendedName>
</protein>
<dbReference type="PANTHER" id="PTHR32309">
    <property type="entry name" value="TYROSINE-PROTEIN KINASE"/>
    <property type="match status" value="1"/>
</dbReference>
<dbReference type="GO" id="GO:0005524">
    <property type="term" value="F:ATP binding"/>
    <property type="evidence" value="ECO:0007669"/>
    <property type="project" value="UniProtKB-KW"/>
</dbReference>